<accession>A0A2W2AU90</accession>
<dbReference type="Pfam" id="PF14023">
    <property type="entry name" value="Bestrophin-like"/>
    <property type="match status" value="1"/>
</dbReference>
<evidence type="ECO:0000313" key="3">
    <source>
        <dbReference type="Proteomes" id="UP000248795"/>
    </source>
</evidence>
<evidence type="ECO:0000256" key="1">
    <source>
        <dbReference type="SAM" id="Phobius"/>
    </source>
</evidence>
<keyword evidence="1" id="KW-0472">Membrane</keyword>
<keyword evidence="1" id="KW-1133">Transmembrane helix</keyword>
<feature type="transmembrane region" description="Helical" evidence="1">
    <location>
        <begin position="15"/>
        <end position="36"/>
    </location>
</feature>
<name>A0A2W2AU90_9HYPH</name>
<keyword evidence="3" id="KW-1185">Reference proteome</keyword>
<dbReference type="InterPro" id="IPR025333">
    <property type="entry name" value="DUF4239"/>
</dbReference>
<keyword evidence="1" id="KW-0812">Transmembrane</keyword>
<evidence type="ECO:0008006" key="4">
    <source>
        <dbReference type="Google" id="ProtNLM"/>
    </source>
</evidence>
<feature type="transmembrane region" description="Helical" evidence="1">
    <location>
        <begin position="220"/>
        <end position="242"/>
    </location>
</feature>
<gene>
    <name evidence="2" type="ORF">DK847_13195</name>
</gene>
<dbReference type="EMBL" id="QKVK01000006">
    <property type="protein sequence ID" value="PZF76160.1"/>
    <property type="molecule type" value="Genomic_DNA"/>
</dbReference>
<dbReference type="RefSeq" id="WP_111198996.1">
    <property type="nucleotide sequence ID" value="NZ_QKVK01000006.1"/>
</dbReference>
<dbReference type="AlphaFoldDB" id="A0A2W2AU90"/>
<sequence>MIDILYNLSLSVPDLLILLGCAVVSGLLGVAIAKLAHRLWWSRVVNDGEPSRNMGDGVHNSILALIAFLLALITTSELTSFGNADHQVTLEALAIKRVDRDLSRLEADGAQGRRLLRAYVASVAADEWPRLARRPQSLSPIAENELNALWAEVRRLQALLRNDNPNLGYDLSDYMHKIEDARTSRLSASVNGIPDVVWLMIGMFFLSACVLAGRHGVTRYGAQVVFIQMSALGVILALNIIIDNPFGGDTSLGPKRIIGAISGDV</sequence>
<dbReference type="Proteomes" id="UP000248795">
    <property type="component" value="Unassembled WGS sequence"/>
</dbReference>
<protein>
    <recommendedName>
        <fullName evidence="4">DUF4239 domain-containing protein</fullName>
    </recommendedName>
</protein>
<feature type="transmembrane region" description="Helical" evidence="1">
    <location>
        <begin position="196"/>
        <end position="213"/>
    </location>
</feature>
<proteinExistence type="predicted"/>
<feature type="transmembrane region" description="Helical" evidence="1">
    <location>
        <begin position="57"/>
        <end position="75"/>
    </location>
</feature>
<comment type="caution">
    <text evidence="2">The sequence shown here is derived from an EMBL/GenBank/DDBJ whole genome shotgun (WGS) entry which is preliminary data.</text>
</comment>
<evidence type="ECO:0000313" key="2">
    <source>
        <dbReference type="EMBL" id="PZF76160.1"/>
    </source>
</evidence>
<organism evidence="2 3">
    <name type="scientific">Aestuariivirga litoralis</name>
    <dbReference type="NCBI Taxonomy" id="2650924"/>
    <lineage>
        <taxon>Bacteria</taxon>
        <taxon>Pseudomonadati</taxon>
        <taxon>Pseudomonadota</taxon>
        <taxon>Alphaproteobacteria</taxon>
        <taxon>Hyphomicrobiales</taxon>
        <taxon>Aestuariivirgaceae</taxon>
        <taxon>Aestuariivirga</taxon>
    </lineage>
</organism>
<reference evidence="3" key="1">
    <citation type="submission" date="2018-06" db="EMBL/GenBank/DDBJ databases">
        <title>Aestuariibacter litoralis strain KCTC 52945T.</title>
        <authorList>
            <person name="Li X."/>
            <person name="Salam N."/>
            <person name="Li J.-L."/>
            <person name="Chen Y.-M."/>
            <person name="Yang Z.-W."/>
            <person name="Zhang L.-Y."/>
            <person name="Han M.-X."/>
            <person name="Xiao M."/>
            <person name="Li W.-J."/>
        </authorList>
    </citation>
    <scope>NUCLEOTIDE SEQUENCE [LARGE SCALE GENOMIC DNA]</scope>
    <source>
        <strain evidence="3">KCTC 52945</strain>
    </source>
</reference>